<reference evidence="1 2" key="1">
    <citation type="journal article" date="2010" name="J. Bacteriol.">
        <title>Genome sequences of Pelagibaca bermudensis HTCC2601T and Maritimibacter alkaliphilus HTCC2654T, the type strains of two marine Roseobacter genera.</title>
        <authorList>
            <person name="Thrash J.C."/>
            <person name="Cho J.C."/>
            <person name="Ferriera S."/>
            <person name="Johnson J."/>
            <person name="Vergin K.L."/>
            <person name="Giovannoni S.J."/>
        </authorList>
    </citation>
    <scope>NUCLEOTIDE SEQUENCE [LARGE SCALE GENOMIC DNA]</scope>
    <source>
        <strain evidence="1 2">HTCC2654</strain>
    </source>
</reference>
<accession>A3VH49</accession>
<evidence type="ECO:0000313" key="1">
    <source>
        <dbReference type="EMBL" id="EAQ12604.1"/>
    </source>
</evidence>
<dbReference type="HOGENOM" id="CLU_2880585_0_0_5"/>
<dbReference type="Proteomes" id="UP000002931">
    <property type="component" value="Unassembled WGS sequence"/>
</dbReference>
<gene>
    <name evidence="1" type="ORF">RB2654_15000</name>
</gene>
<sequence>MKHRNNFYQLIKKSSHASVLQKNNLQGDSRDPFPTNPRRGCRAFAGTGAGRQLFGFASAARCA</sequence>
<organism evidence="1 2">
    <name type="scientific">Maritimibacter alkaliphilus HTCC2654</name>
    <dbReference type="NCBI Taxonomy" id="314271"/>
    <lineage>
        <taxon>Bacteria</taxon>
        <taxon>Pseudomonadati</taxon>
        <taxon>Pseudomonadota</taxon>
        <taxon>Alphaproteobacteria</taxon>
        <taxon>Rhodobacterales</taxon>
        <taxon>Roseobacteraceae</taxon>
        <taxon>Maritimibacter</taxon>
    </lineage>
</organism>
<keyword evidence="2" id="KW-1185">Reference proteome</keyword>
<dbReference type="AlphaFoldDB" id="A3VH49"/>
<protein>
    <submittedName>
        <fullName evidence="1">Uncharacterized protein</fullName>
    </submittedName>
</protein>
<proteinExistence type="predicted"/>
<dbReference type="STRING" id="314271.RB2654_15000"/>
<name>A3VH49_9RHOB</name>
<evidence type="ECO:0000313" key="2">
    <source>
        <dbReference type="Proteomes" id="UP000002931"/>
    </source>
</evidence>
<dbReference type="EMBL" id="AAMT01000008">
    <property type="protein sequence ID" value="EAQ12604.1"/>
    <property type="molecule type" value="Genomic_DNA"/>
</dbReference>
<comment type="caution">
    <text evidence="1">The sequence shown here is derived from an EMBL/GenBank/DDBJ whole genome shotgun (WGS) entry which is preliminary data.</text>
</comment>